<reference evidence="1 2" key="1">
    <citation type="submission" date="2018-07" db="EMBL/GenBank/DDBJ databases">
        <title>Mechanisms of high-level aminoglycoside resistance among Gram-negative pathogens in Brazil.</title>
        <authorList>
            <person name="Ballaben A.S."/>
            <person name="Darini A.L.C."/>
            <person name="Doi Y."/>
        </authorList>
    </citation>
    <scope>NUCLEOTIDE SEQUENCE [LARGE SCALE GENOMIC DNA]</scope>
    <source>
        <strain evidence="1 2">B2-305</strain>
    </source>
</reference>
<sequence length="36" mass="3626">MNRKQSPAPRQAIALSYDGQAAPTLSAKGAAELAAA</sequence>
<keyword evidence="1" id="KW-0969">Cilium</keyword>
<dbReference type="Proteomes" id="UP000253594">
    <property type="component" value="Unassembled WGS sequence"/>
</dbReference>
<evidence type="ECO:0000313" key="1">
    <source>
        <dbReference type="EMBL" id="RCI70854.1"/>
    </source>
</evidence>
<comment type="caution">
    <text evidence="1">The sequence shown here is derived from an EMBL/GenBank/DDBJ whole genome shotgun (WGS) entry which is preliminary data.</text>
</comment>
<evidence type="ECO:0000313" key="2">
    <source>
        <dbReference type="Proteomes" id="UP000253594"/>
    </source>
</evidence>
<name>A0A367M098_PSEAI</name>
<accession>A0A367M098</accession>
<dbReference type="AlphaFoldDB" id="A0A367M098"/>
<organism evidence="1 2">
    <name type="scientific">Pseudomonas aeruginosa</name>
    <dbReference type="NCBI Taxonomy" id="287"/>
    <lineage>
        <taxon>Bacteria</taxon>
        <taxon>Pseudomonadati</taxon>
        <taxon>Pseudomonadota</taxon>
        <taxon>Gammaproteobacteria</taxon>
        <taxon>Pseudomonadales</taxon>
        <taxon>Pseudomonadaceae</taxon>
        <taxon>Pseudomonas</taxon>
    </lineage>
</organism>
<keyword evidence="1" id="KW-0282">Flagellum</keyword>
<gene>
    <name evidence="1" type="ORF">DT376_32290</name>
</gene>
<dbReference type="EMBL" id="QORE01001782">
    <property type="protein sequence ID" value="RCI70854.1"/>
    <property type="molecule type" value="Genomic_DNA"/>
</dbReference>
<keyword evidence="1" id="KW-0966">Cell projection</keyword>
<protein>
    <submittedName>
        <fullName evidence="1">Flagellar biosynthesis protein FlhB</fullName>
    </submittedName>
</protein>
<feature type="non-terminal residue" evidence="1">
    <location>
        <position position="36"/>
    </location>
</feature>
<proteinExistence type="predicted"/>